<sequence length="310" mass="36209">MPSQKLKELVKISDWDFLGLSEKIISTYTKPGDKVILPYMSADNFVFELAINERQCLIYDNNPLVRINFEADFFYPSLAGIKTRLSEIKVVGDFPDCGVKKFLHPRTYNEAMAIRLFLDSEPKDAINLWIKYLSAEALRMPKTSKGELEELEYIDIKDFILKKYKISFSEVDPMRLLLLHKSAPEFLHDEKELDEILKGTKVKLAHYAPYRFNVREYFSKNLLKMWFHNISKEQLMSAFVEDETAWNLRCKKDFLSLHKRLGSGGMILVEKANEYAIEEFFKLAFFYGYENVRAFCSAKGMQAYLMKKLG</sequence>
<dbReference type="GeneID" id="82535959"/>
<dbReference type="RefSeq" id="WP_115551830.1">
    <property type="nucleotide sequence ID" value="NZ_CAOOIB010000004.1"/>
</dbReference>
<accession>A0A3D8IBZ9</accession>
<comment type="caution">
    <text evidence="1">The sequence shown here is derived from an EMBL/GenBank/DDBJ whole genome shotgun (WGS) entry which is preliminary data.</text>
</comment>
<dbReference type="Proteomes" id="UP000256650">
    <property type="component" value="Unassembled WGS sequence"/>
</dbReference>
<reference evidence="1 2" key="1">
    <citation type="submission" date="2018-04" db="EMBL/GenBank/DDBJ databases">
        <title>Novel Campyloabacter and Helicobacter Species and Strains.</title>
        <authorList>
            <person name="Mannion A.J."/>
            <person name="Shen Z."/>
            <person name="Fox J.G."/>
        </authorList>
    </citation>
    <scope>NUCLEOTIDE SEQUENCE [LARGE SCALE GENOMIC DNA]</scope>
    <source>
        <strain evidence="1 2">MIT 99-5101</strain>
    </source>
</reference>
<gene>
    <name evidence="1" type="ORF">CQA43_06610</name>
</gene>
<evidence type="ECO:0000313" key="1">
    <source>
        <dbReference type="EMBL" id="RDU62565.1"/>
    </source>
</evidence>
<name>A0A3D8IBZ9_9HELI</name>
<keyword evidence="2" id="KW-1185">Reference proteome</keyword>
<dbReference type="OrthoDB" id="5317499at2"/>
<protein>
    <submittedName>
        <fullName evidence="1">Uncharacterized protein</fullName>
    </submittedName>
</protein>
<dbReference type="EMBL" id="NXLS01000006">
    <property type="protein sequence ID" value="RDU62565.1"/>
    <property type="molecule type" value="Genomic_DNA"/>
</dbReference>
<proteinExistence type="predicted"/>
<organism evidence="1 2">
    <name type="scientific">Helicobacter ganmani</name>
    <dbReference type="NCBI Taxonomy" id="60246"/>
    <lineage>
        <taxon>Bacteria</taxon>
        <taxon>Pseudomonadati</taxon>
        <taxon>Campylobacterota</taxon>
        <taxon>Epsilonproteobacteria</taxon>
        <taxon>Campylobacterales</taxon>
        <taxon>Helicobacteraceae</taxon>
        <taxon>Helicobacter</taxon>
    </lineage>
</organism>
<evidence type="ECO:0000313" key="2">
    <source>
        <dbReference type="Proteomes" id="UP000256650"/>
    </source>
</evidence>
<dbReference type="AlphaFoldDB" id="A0A3D8IBZ9"/>